<proteinExistence type="predicted"/>
<dbReference type="PANTHER" id="PTHR31189:SF13">
    <property type="entry name" value="CUPINCIN"/>
    <property type="match status" value="1"/>
</dbReference>
<evidence type="ECO:0000313" key="2">
    <source>
        <dbReference type="EMBL" id="WOH01710.1"/>
    </source>
</evidence>
<reference evidence="2" key="1">
    <citation type="journal article" date="2016" name="Nat. Genet.">
        <title>A high-quality carrot genome assembly provides new insights into carotenoid accumulation and asterid genome evolution.</title>
        <authorList>
            <person name="Iorizzo M."/>
            <person name="Ellison S."/>
            <person name="Senalik D."/>
            <person name="Zeng P."/>
            <person name="Satapoomin P."/>
            <person name="Huang J."/>
            <person name="Bowman M."/>
            <person name="Iovene M."/>
            <person name="Sanseverino W."/>
            <person name="Cavagnaro P."/>
            <person name="Yildiz M."/>
            <person name="Macko-Podgorni A."/>
            <person name="Moranska E."/>
            <person name="Grzebelus E."/>
            <person name="Grzebelus D."/>
            <person name="Ashrafi H."/>
            <person name="Zheng Z."/>
            <person name="Cheng S."/>
            <person name="Spooner D."/>
            <person name="Van Deynze A."/>
            <person name="Simon P."/>
        </authorList>
    </citation>
    <scope>NUCLEOTIDE SEQUENCE</scope>
    <source>
        <tissue evidence="2">Leaf</tissue>
    </source>
</reference>
<dbReference type="PANTHER" id="PTHR31189">
    <property type="entry name" value="OS03G0336100 PROTEIN-RELATED"/>
    <property type="match status" value="1"/>
</dbReference>
<name>A0AAF0X597_DAUCS</name>
<keyword evidence="3" id="KW-1185">Reference proteome</keyword>
<dbReference type="CDD" id="cd02245">
    <property type="entry name" value="cupin_7S_vicilin-like_C"/>
    <property type="match status" value="1"/>
</dbReference>
<dbReference type="Pfam" id="PF00190">
    <property type="entry name" value="Cupin_1"/>
    <property type="match status" value="1"/>
</dbReference>
<reference evidence="2" key="2">
    <citation type="submission" date="2022-03" db="EMBL/GenBank/DDBJ databases">
        <title>Draft title - Genomic analysis of global carrot germplasm unveils the trajectory of domestication and the origin of high carotenoid orange carrot.</title>
        <authorList>
            <person name="Iorizzo M."/>
            <person name="Ellison S."/>
            <person name="Senalik D."/>
            <person name="Macko-Podgorni A."/>
            <person name="Grzebelus D."/>
            <person name="Bostan H."/>
            <person name="Rolling W."/>
            <person name="Curaba J."/>
            <person name="Simon P."/>
        </authorList>
    </citation>
    <scope>NUCLEOTIDE SEQUENCE</scope>
    <source>
        <tissue evidence="2">Leaf</tissue>
    </source>
</reference>
<evidence type="ECO:0000313" key="3">
    <source>
        <dbReference type="Proteomes" id="UP000077755"/>
    </source>
</evidence>
<dbReference type="InterPro" id="IPR050253">
    <property type="entry name" value="Seed_Storage-Functional"/>
</dbReference>
<dbReference type="Proteomes" id="UP000077755">
    <property type="component" value="Chromosome 5"/>
</dbReference>
<feature type="domain" description="Cupin type-1" evidence="1">
    <location>
        <begin position="1"/>
        <end position="91"/>
    </location>
</feature>
<dbReference type="InterPro" id="IPR014710">
    <property type="entry name" value="RmlC-like_jellyroll"/>
</dbReference>
<evidence type="ECO:0000259" key="1">
    <source>
        <dbReference type="SMART" id="SM00835"/>
    </source>
</evidence>
<dbReference type="SMART" id="SM00835">
    <property type="entry name" value="Cupin_1"/>
    <property type="match status" value="1"/>
</dbReference>
<organism evidence="2 3">
    <name type="scientific">Daucus carota subsp. sativus</name>
    <name type="common">Carrot</name>
    <dbReference type="NCBI Taxonomy" id="79200"/>
    <lineage>
        <taxon>Eukaryota</taxon>
        <taxon>Viridiplantae</taxon>
        <taxon>Streptophyta</taxon>
        <taxon>Embryophyta</taxon>
        <taxon>Tracheophyta</taxon>
        <taxon>Spermatophyta</taxon>
        <taxon>Magnoliopsida</taxon>
        <taxon>eudicotyledons</taxon>
        <taxon>Gunneridae</taxon>
        <taxon>Pentapetalae</taxon>
        <taxon>asterids</taxon>
        <taxon>campanulids</taxon>
        <taxon>Apiales</taxon>
        <taxon>Apiaceae</taxon>
        <taxon>Apioideae</taxon>
        <taxon>Scandiceae</taxon>
        <taxon>Daucinae</taxon>
        <taxon>Daucus</taxon>
        <taxon>Daucus sect. Daucus</taxon>
    </lineage>
</organism>
<dbReference type="EMBL" id="CP093347">
    <property type="protein sequence ID" value="WOH01710.1"/>
    <property type="molecule type" value="Genomic_DNA"/>
</dbReference>
<sequence>MSTIFFNSKAIKISVVTNGAGELQMGVVFVTPPHHPLTLIASNNQNLEVLCFEINARNNERTALAGQDNIFEQMEKVAKELAFNRPSQEVDETFGANWKKWFFKGPNQQQPGLRVKGEASNINGVTGDASVAGLLFLCFL</sequence>
<dbReference type="AlphaFoldDB" id="A0AAF0X597"/>
<dbReference type="InterPro" id="IPR011051">
    <property type="entry name" value="RmlC_Cupin_sf"/>
</dbReference>
<dbReference type="SUPFAM" id="SSF51182">
    <property type="entry name" value="RmlC-like cupins"/>
    <property type="match status" value="1"/>
</dbReference>
<dbReference type="InterPro" id="IPR006045">
    <property type="entry name" value="Cupin_1"/>
</dbReference>
<gene>
    <name evidence="2" type="ORF">DCAR_0521095</name>
</gene>
<dbReference type="Gene3D" id="2.60.120.10">
    <property type="entry name" value="Jelly Rolls"/>
    <property type="match status" value="1"/>
</dbReference>
<accession>A0AAF0X597</accession>
<protein>
    <recommendedName>
        <fullName evidence="1">Cupin type-1 domain-containing protein</fullName>
    </recommendedName>
</protein>